<dbReference type="Pfam" id="PF00668">
    <property type="entry name" value="Condensation"/>
    <property type="match status" value="4"/>
</dbReference>
<dbReference type="NCBIfam" id="TIGR01733">
    <property type="entry name" value="AA-adenyl-dom"/>
    <property type="match status" value="2"/>
</dbReference>
<proteinExistence type="inferred from homology"/>
<dbReference type="PROSITE" id="PS00455">
    <property type="entry name" value="AMP_BINDING"/>
    <property type="match status" value="2"/>
</dbReference>
<dbReference type="Gene3D" id="3.30.559.30">
    <property type="entry name" value="Nonribosomal peptide synthetase, condensation domain"/>
    <property type="match status" value="4"/>
</dbReference>
<dbReference type="PROSITE" id="PS00012">
    <property type="entry name" value="PHOSPHOPANTETHEINE"/>
    <property type="match status" value="1"/>
</dbReference>
<reference evidence="8" key="1">
    <citation type="submission" date="2018-12" db="EMBL/GenBank/DDBJ databases">
        <authorList>
            <person name="Syme R.A."/>
            <person name="Farfan-Caceres L."/>
            <person name="Lichtenzveig J."/>
        </authorList>
    </citation>
    <scope>NUCLEOTIDE SEQUENCE</scope>
    <source>
        <strain evidence="8">Al4</strain>
    </source>
</reference>
<comment type="pathway">
    <text evidence="1">Mycotoxin biosynthesis.</text>
</comment>
<dbReference type="FunFam" id="3.30.300.30:FF:000015">
    <property type="entry name" value="Nonribosomal peptide synthase SidD"/>
    <property type="match status" value="2"/>
</dbReference>
<dbReference type="InterPro" id="IPR023213">
    <property type="entry name" value="CAT-like_dom_sf"/>
</dbReference>
<dbReference type="PROSITE" id="PS50075">
    <property type="entry name" value="CARRIER"/>
    <property type="match status" value="3"/>
</dbReference>
<dbReference type="GO" id="GO:0043041">
    <property type="term" value="P:amino acid activation for nonribosomal peptide biosynthetic process"/>
    <property type="evidence" value="ECO:0007669"/>
    <property type="project" value="TreeGrafter"/>
</dbReference>
<dbReference type="InterPro" id="IPR006162">
    <property type="entry name" value="Ppantetheine_attach_site"/>
</dbReference>
<dbReference type="InterPro" id="IPR010071">
    <property type="entry name" value="AA_adenyl_dom"/>
</dbReference>
<dbReference type="SUPFAM" id="SSF47336">
    <property type="entry name" value="ACP-like"/>
    <property type="match status" value="3"/>
</dbReference>
<name>A0A8H7J7K1_9PLEO</name>
<dbReference type="FunFam" id="3.30.559.30:FF:000002">
    <property type="entry name" value="Nonribosomal peptide synthase Pes1"/>
    <property type="match status" value="1"/>
</dbReference>
<dbReference type="GO" id="GO:0031177">
    <property type="term" value="F:phosphopantetheine binding"/>
    <property type="evidence" value="ECO:0007669"/>
    <property type="project" value="InterPro"/>
</dbReference>
<reference evidence="8" key="2">
    <citation type="submission" date="2020-09" db="EMBL/GenBank/DDBJ databases">
        <title>Reference genome assembly for Australian Ascochyta lentis isolate Al4.</title>
        <authorList>
            <person name="Lee R.C."/>
            <person name="Farfan-Caceres L.M."/>
            <person name="Debler J.W."/>
            <person name="Williams A.H."/>
            <person name="Henares B.M."/>
        </authorList>
    </citation>
    <scope>NUCLEOTIDE SEQUENCE</scope>
    <source>
        <strain evidence="8">Al4</strain>
    </source>
</reference>
<dbReference type="PANTHER" id="PTHR45527">
    <property type="entry name" value="NONRIBOSOMAL PEPTIDE SYNTHETASE"/>
    <property type="match status" value="1"/>
</dbReference>
<sequence>MEQKSDLMSPLCLLDNGLASRTEQLRRVCAEVLSIAIEEVDAQSSFISLGGDSFKAIRVYQKCIQVGLSVALRDMLLKRSLEELAQTAERLEVRSSSSHVELCAEELANTIFPRMPVDYDLGAIMSVLEQRNMLGPALDLVEDICPCSPIQENMYIGQKTRAVQLYRMIGLVELDAAFAAELVVACWQQLVDRHQALRTIYVPASEDSSRILDAVVLKNLTVQTELREVESSAEVFQLYSSTCALERNDNDDVLHHATICKTGSEKAFLIMDLSHLVCDGYSITLLIDELSRALRGTLPAGTAPGYHRFVDYLHLDEQSNGEEALDYWVDFLDGTEPCLFPKLVDGAETTPCHREFEDVEFNYINGLRAFCQRHEITISTFFQVAWAIVLSKYTASADVCFGYLSSGRGLPIVGVEEIVGPLISLLVYRTTGIGEKTVFDICKTVQEDTAKALSFSTAPIAQAQRVLGTSNERLFNTLLTVQYTPRLLQSDGVKLLATHNTSELDMVVKVLYSEDSLRVWLSYSTSVLSASMASRVSATLATVMNSLLALPDLDMTVNNVATLSNEDWQQMRAWNQQTLSRMAPATDTCVHTLIEDVCMRQSDAPAVHAWDGSMSYGELDMAATLVARFIVDLGVGPNVAVPLCFDKSLWYTVALLAVLKSGNAFVPMDRSNPPSRLGQMVTLLRQSSSLTAVPLAFCSKEHAEKLRPLCAHVVILDTACMRWPSPSLMPMLVPAIPTDPAYVIFTSGSTGVPKGVVVEHGAYAHAARAQLLRGGLHLDASSRVLQFASYGFDTSIEDHLTTLVAGACLCVPSEDERLGDIAGFVVRSAANWAHLTPSVANTLSPDHAPCLRTVVLGGEPLTPRNVQLWGIGGNVGNDCNMGTGAKDADRRLIHVYGPSECCVTTTVNDDAASAALVSNIGRPLPGCAAWISTPDDPCTLVPIGAVGELLVEGPILARGYLAAPDQTATAFVTGLPWTASGTRLYRTGDLTRYDAAGNLHFVSRSDAQIKLRGQRIEPGEIEGKLASEGSVLHSAVLSPRAGPAKDKLVAVISHQRAASNHVSGQAVKLEDDNSKNDDNGEPEGTYLVHLREFLFERVPPYMVPELWLVMREMPHNSSGKLDRKRLQAHVENMTAEQYAELVDRLVGRNHLKPANLLELALCHVWSDVLAMPADEVDRGASFLSLGGDSIAAMRASGAARARGIALAATDILQHQTIERIAKRIGTALSHGEFFDLGDTVVNQSWKLSSMQKMHFQASPAGDFLDQQTVAVTMTRDIAPHRLHLAFESLIGTHPMLRSRFTRTSSKWTQHVTPHDSSSLQITFHEADHLEEMIDLVRATKSSIDIENGPMLGVVMVQGAGIRLLFVTIHHLVVDAVSWRVIFEDLEGFLATGLPMRAEPVQFQAWTLAQREYARNMLTPLTVLPSLPSAGGAFAPFWDMDGQPNLFGDALNLRINLDGAAYRTFLKLPELFGYDQNDLLLTALSLSFADVFGRSIASLFLEGHGREPFDASLDLSRTVGWFTTMMPVVAVADGLEPLDALRQVRDFRDATPAKGAEYFASRFLTEAGHEAFHEAHWPMEIILNYLGSSRQLRRSGALFQEAEPVFESALSDLRREQRALSQRYSLISVVAVQHEACLCMTVEWNKNMAHQSQLRAWPSVFKERLESLLWSLESQSLVAETVMPVTTFGMSKRASCHLLENTLPGLGISPRNILAIYPCAPIQESLMLSQLKGKSHLYNQHFVFQVTGPQSDAHQWGQAWKTVVDKHCIPRTIFVERDTGEFTQVVLREVQPAIECTIFGDTEETQDKLLERISAETQPLPLPLSGKLLHSLRIYQLSPGRVMIRLDKNHLLTDGSSSRILIQDLLDAYQGFLEAETTPYLGYIRYIASKDTVQTEAYWKAYLQGYTRCLFPRLLQRAESGEVRVAQFRAKLQDRHSLGQTCRTFSLTAAAVFQAAWALVLRAYLGASNEDGLLFGVLVSGRDLPLPGVERIVGPLVNMLPFWCKVMDDTRLVDLVQALQSDYLNHLPHQSASLAHIQHFSSNKMPLFNTIINIQRPVIAAMAGDLQVELLDRHDASEYDIAMTITDNGTECSFAIEYASHMLSTQQAQYVLAAFISAVSNIARRPESLVSESHLFGPLHEEQLTAWNAERPAGKMHDGCIQDLLRETALRQPLQPAVCAWDGELSYEQLDHLSTALAARIAAAGIKPEDIVALCFEKSMWAVVAMVAVAKSGGTFVHIDPKAPRARVKAIISLTACQLALTSRSCQSHLNGLVAKVFCIDSTFLASLPIPSAHHYATHAVQPTNALYVIFTSGSTGEPKGVVIEHRNFCSAVNANRTWLRIKASSRVLQFTSYSFDASLEEIFTVLVVGGCICTPSEHDRLSDLAGFIRRARVNWAAFTPSFLRSLEPADMPSLDFITVHAEPMTQALVAKWAGHLHMRSSYGPTECSVTSTVGRQMDPKSDAANIGWPVGCTGWVVDAHDHLVPVGAVGELVLEGPIVGRGYIRDVEKTAMAFPNLSFLGTHCRVYKTGDLVRHAEDGSLVFLGRKNTQQVKIRGQRVELGEIQHHLDALPVLSLALVLVPGKGLLQGRLVVVTSMAETDTCDATEELQLVQMSPTWTDEQAASMAESLATIRSSLAGNLPGYMVPDQWLVVRRLPLQTSYKTDRRRIQLWVEHLDAESVQAAQQVRNIKCAQGTELEETIRRIWMDVLNGPSTHQKSIGLGDSFFTIGGDSISAMQVMRRCRQEGLPITTQDVLKSQTITSLASSVELRTQTVRQQVDHPIEQMDPVIDPALLPIDAGIAYVARCTPLQQNMWHAFHTHPCSPYLYTTLVELHAESALDPGVLIQAWQSVVDRHAILPTVFVPDRDDPKTVLQAALLQHRADSIVVSEASETDVIAASRAQAAAIHSRLLQANVPPLALRLFVLPSGRVYALLAISHMMIDHVSLAHVLHDWDSFRRGPATTTMLSAPVTFESYARRLNVPLIESNNVFWTEQLRDTAPCLLSSKSPPTSTSAAGQVPFSICGTLLTAANTFCRTTGLTLSNLLQFTWAVTLRRYTDCTTVCFGHLASDREDEADDNVVGPLLSLLVARLAIANAESPVAAAHRLQQANIVALDHKAFSLQAVEEYLHVPEPGLFDTLFNFRKVKRRGPEPMVRFCRVWSQDSHQQPIVLSFNEDSAALEALLSYRAESLRADTAAAVVAMFLRILQLLLGG</sequence>
<evidence type="ECO:0000256" key="4">
    <source>
        <dbReference type="ARBA" id="ARBA00022598"/>
    </source>
</evidence>
<feature type="domain" description="Carrier" evidence="7">
    <location>
        <begin position="19"/>
        <end position="92"/>
    </location>
</feature>
<dbReference type="SMART" id="SM01294">
    <property type="entry name" value="PKS_PP_betabranch"/>
    <property type="match status" value="1"/>
</dbReference>
<dbReference type="InterPro" id="IPR045851">
    <property type="entry name" value="AMP-bd_C_sf"/>
</dbReference>
<dbReference type="GO" id="GO:0016874">
    <property type="term" value="F:ligase activity"/>
    <property type="evidence" value="ECO:0007669"/>
    <property type="project" value="UniProtKB-KW"/>
</dbReference>
<evidence type="ECO:0000313" key="8">
    <source>
        <dbReference type="EMBL" id="KAF9698015.1"/>
    </source>
</evidence>
<organism evidence="8 9">
    <name type="scientific">Ascochyta lentis</name>
    <dbReference type="NCBI Taxonomy" id="205686"/>
    <lineage>
        <taxon>Eukaryota</taxon>
        <taxon>Fungi</taxon>
        <taxon>Dikarya</taxon>
        <taxon>Ascomycota</taxon>
        <taxon>Pezizomycotina</taxon>
        <taxon>Dothideomycetes</taxon>
        <taxon>Pleosporomycetidae</taxon>
        <taxon>Pleosporales</taxon>
        <taxon>Pleosporineae</taxon>
        <taxon>Didymellaceae</taxon>
        <taxon>Ascochyta</taxon>
    </lineage>
</organism>
<dbReference type="PANTHER" id="PTHR45527:SF12">
    <property type="entry name" value="NONRIBOSOMAL PEPTIDE SYNTHETASE IVOA"/>
    <property type="match status" value="1"/>
</dbReference>
<dbReference type="InterPro" id="IPR020845">
    <property type="entry name" value="AMP-binding_CS"/>
</dbReference>
<dbReference type="Gene3D" id="3.30.300.30">
    <property type="match status" value="2"/>
</dbReference>
<dbReference type="CDD" id="cd19542">
    <property type="entry name" value="CT_NRPS-like"/>
    <property type="match status" value="2"/>
</dbReference>
<dbReference type="Pfam" id="PF00550">
    <property type="entry name" value="PP-binding"/>
    <property type="match status" value="3"/>
</dbReference>
<evidence type="ECO:0000259" key="7">
    <source>
        <dbReference type="PROSITE" id="PS50075"/>
    </source>
</evidence>
<feature type="domain" description="Carrier" evidence="7">
    <location>
        <begin position="2693"/>
        <end position="2772"/>
    </location>
</feature>
<dbReference type="InterPro" id="IPR001242">
    <property type="entry name" value="Condensation_dom"/>
</dbReference>
<dbReference type="Pfam" id="PF00501">
    <property type="entry name" value="AMP-binding"/>
    <property type="match status" value="2"/>
</dbReference>
<dbReference type="OrthoDB" id="416786at2759"/>
<feature type="compositionally biased region" description="Basic and acidic residues" evidence="6">
    <location>
        <begin position="1068"/>
        <end position="1078"/>
    </location>
</feature>
<dbReference type="InterPro" id="IPR000873">
    <property type="entry name" value="AMP-dep_synth/lig_dom"/>
</dbReference>
<accession>A0A8H7J7K1</accession>
<evidence type="ECO:0000256" key="5">
    <source>
        <dbReference type="ARBA" id="ARBA00029454"/>
    </source>
</evidence>
<dbReference type="SUPFAM" id="SSF52777">
    <property type="entry name" value="CoA-dependent acyltransferases"/>
    <property type="match status" value="8"/>
</dbReference>
<evidence type="ECO:0000256" key="2">
    <source>
        <dbReference type="ARBA" id="ARBA00022450"/>
    </source>
</evidence>
<dbReference type="FunFam" id="3.40.50.12780:FF:000014">
    <property type="entry name" value="Nonribosomal peptide synthetase 1"/>
    <property type="match status" value="1"/>
</dbReference>
<feature type="domain" description="Carrier" evidence="7">
    <location>
        <begin position="1152"/>
        <end position="1228"/>
    </location>
</feature>
<dbReference type="SUPFAM" id="SSF56801">
    <property type="entry name" value="Acetyl-CoA synthetase-like"/>
    <property type="match status" value="2"/>
</dbReference>
<protein>
    <recommendedName>
        <fullName evidence="7">Carrier domain-containing protein</fullName>
    </recommendedName>
</protein>
<dbReference type="Gene3D" id="1.10.1200.10">
    <property type="entry name" value="ACP-like"/>
    <property type="match status" value="3"/>
</dbReference>
<dbReference type="InterPro" id="IPR009081">
    <property type="entry name" value="PP-bd_ACP"/>
</dbReference>
<evidence type="ECO:0000256" key="3">
    <source>
        <dbReference type="ARBA" id="ARBA00022553"/>
    </source>
</evidence>
<dbReference type="InterPro" id="IPR042099">
    <property type="entry name" value="ANL_N_sf"/>
</dbReference>
<evidence type="ECO:0000313" key="9">
    <source>
        <dbReference type="Proteomes" id="UP000651452"/>
    </source>
</evidence>
<keyword evidence="9" id="KW-1185">Reference proteome</keyword>
<dbReference type="EMBL" id="RZGK01000007">
    <property type="protein sequence ID" value="KAF9698015.1"/>
    <property type="molecule type" value="Genomic_DNA"/>
</dbReference>
<evidence type="ECO:0000256" key="6">
    <source>
        <dbReference type="SAM" id="MobiDB-lite"/>
    </source>
</evidence>
<feature type="region of interest" description="Disordered" evidence="6">
    <location>
        <begin position="1062"/>
        <end position="1082"/>
    </location>
</feature>
<dbReference type="Gene3D" id="3.40.50.12780">
    <property type="entry name" value="N-terminal domain of ligase-like"/>
    <property type="match status" value="2"/>
</dbReference>
<keyword evidence="3" id="KW-0597">Phosphoprotein</keyword>
<dbReference type="GO" id="GO:0005737">
    <property type="term" value="C:cytoplasm"/>
    <property type="evidence" value="ECO:0007669"/>
    <property type="project" value="TreeGrafter"/>
</dbReference>
<evidence type="ECO:0000256" key="1">
    <source>
        <dbReference type="ARBA" id="ARBA00004685"/>
    </source>
</evidence>
<dbReference type="Gene3D" id="3.30.559.10">
    <property type="entry name" value="Chloramphenicol acetyltransferase-like domain"/>
    <property type="match status" value="4"/>
</dbReference>
<dbReference type="CDD" id="cd05918">
    <property type="entry name" value="A_NRPS_SidN3_like"/>
    <property type="match status" value="2"/>
</dbReference>
<keyword evidence="4" id="KW-0436">Ligase</keyword>
<keyword evidence="2" id="KW-0596">Phosphopantetheine</keyword>
<dbReference type="SMART" id="SM00823">
    <property type="entry name" value="PKS_PP"/>
    <property type="match status" value="3"/>
</dbReference>
<dbReference type="InterPro" id="IPR036736">
    <property type="entry name" value="ACP-like_sf"/>
</dbReference>
<comment type="caution">
    <text evidence="8">The sequence shown here is derived from an EMBL/GenBank/DDBJ whole genome shotgun (WGS) entry which is preliminary data.</text>
</comment>
<dbReference type="InterPro" id="IPR020806">
    <property type="entry name" value="PKS_PP-bd"/>
</dbReference>
<dbReference type="GO" id="GO:0044550">
    <property type="term" value="P:secondary metabolite biosynthetic process"/>
    <property type="evidence" value="ECO:0007669"/>
    <property type="project" value="TreeGrafter"/>
</dbReference>
<comment type="similarity">
    <text evidence="5">Belongs to the NRP synthetase family.</text>
</comment>
<gene>
    <name evidence="8" type="ORF">EKO04_003956</name>
</gene>
<dbReference type="Proteomes" id="UP000651452">
    <property type="component" value="Unassembled WGS sequence"/>
</dbReference>